<evidence type="ECO:0008006" key="5">
    <source>
        <dbReference type="Google" id="ProtNLM"/>
    </source>
</evidence>
<organism evidence="2 4">
    <name type="scientific">Clostridium formicaceticum</name>
    <dbReference type="NCBI Taxonomy" id="1497"/>
    <lineage>
        <taxon>Bacteria</taxon>
        <taxon>Bacillati</taxon>
        <taxon>Bacillota</taxon>
        <taxon>Clostridia</taxon>
        <taxon>Eubacteriales</taxon>
        <taxon>Clostridiaceae</taxon>
        <taxon>Clostridium</taxon>
    </lineage>
</organism>
<proteinExistence type="predicted"/>
<dbReference type="Proteomes" id="UP000192478">
    <property type="component" value="Chromosome"/>
</dbReference>
<evidence type="ECO:0000313" key="3">
    <source>
        <dbReference type="Proteomes" id="UP000177894"/>
    </source>
</evidence>
<reference evidence="2 4" key="2">
    <citation type="submission" date="2017-03" db="EMBL/GenBank/DDBJ databases">
        <title>Complete sequence of Clostridium formicaceticum DSM 92.</title>
        <authorList>
            <person name="Poehlein A."/>
            <person name="Karl M."/>
            <person name="Bengelsdorf F.R."/>
            <person name="Duerre P."/>
            <person name="Daniel R."/>
        </authorList>
    </citation>
    <scope>NUCLEOTIDE SEQUENCE [LARGE SCALE GENOMIC DNA]</scope>
    <source>
        <strain evidence="2 4">DSM 92</strain>
    </source>
</reference>
<accession>A0AAC9WEM7</accession>
<evidence type="ECO:0000313" key="2">
    <source>
        <dbReference type="EMBL" id="ARE85917.1"/>
    </source>
</evidence>
<dbReference type="AlphaFoldDB" id="A0AAC9WEM7"/>
<dbReference type="EMBL" id="CP017603">
    <property type="protein sequence ID" value="AOY75608.1"/>
    <property type="molecule type" value="Genomic_DNA"/>
</dbReference>
<dbReference type="RefSeq" id="WP_070965652.1">
    <property type="nucleotide sequence ID" value="NZ_CP017603.1"/>
</dbReference>
<keyword evidence="3" id="KW-1185">Reference proteome</keyword>
<reference evidence="1 3" key="1">
    <citation type="submission" date="2016-10" db="EMBL/GenBank/DDBJ databases">
        <title>Complete Genome Sequence of Acetogen Clostridium formicoaceticum ATCC 27076.</title>
        <authorList>
            <person name="Bao T."/>
            <person name="Cheng C."/>
            <person name="Zhao J."/>
            <person name="Yang S.-T."/>
            <person name="Wang J."/>
            <person name="Wang M."/>
        </authorList>
    </citation>
    <scope>NUCLEOTIDE SEQUENCE [LARGE SCALE GENOMIC DNA]</scope>
    <source>
        <strain evidence="1 3">ATCC 27076</strain>
    </source>
</reference>
<dbReference type="InterPro" id="IPR029465">
    <property type="entry name" value="ATPgrasp_TupA"/>
</dbReference>
<dbReference type="KEGG" id="cfm:BJL90_06705"/>
<protein>
    <recommendedName>
        <fullName evidence="5">Glycosyl transferase</fullName>
    </recommendedName>
</protein>
<name>A0AAC9WEM7_9CLOT</name>
<evidence type="ECO:0000313" key="4">
    <source>
        <dbReference type="Proteomes" id="UP000192478"/>
    </source>
</evidence>
<gene>
    <name evidence="1" type="ORF">BJL90_06705</name>
    <name evidence="2" type="ORF">CLFO_02330</name>
</gene>
<dbReference type="EMBL" id="CP020559">
    <property type="protein sequence ID" value="ARE85917.1"/>
    <property type="molecule type" value="Genomic_DNA"/>
</dbReference>
<dbReference type="Proteomes" id="UP000177894">
    <property type="component" value="Chromosome"/>
</dbReference>
<sequence length="302" mass="36299">MLQLKNNLENNELFVAILDKLKEYYYKYLISDVSIIKKRFKERLGREVELNNPIKYNDKLQWLKLNWHDPIATKCADKYEVREIIEERIGSEYLNELIAVYESIDDIDIDKLPEKFVLKGTHGSGFNMICADKSNINWHDKFKVMSRWFRKNYYWQNREPVYKNIKPRIICEKFLVQNGGDELRDYRFFCFNGEPKFITVDFSITDKKKTRRNLYDLQWNLMDAEISYPKEMNIKVDKPEKFEEMIELSRKLSSGFSHARVDFYYIDNKIIFGEITFFHQSGMGKISPEEFEITMGNWLELP</sequence>
<dbReference type="Pfam" id="PF14305">
    <property type="entry name" value="ATPgrasp_TupA"/>
    <property type="match status" value="1"/>
</dbReference>
<evidence type="ECO:0000313" key="1">
    <source>
        <dbReference type="EMBL" id="AOY75608.1"/>
    </source>
</evidence>